<accession>A0ACD0WPQ3</accession>
<protein>
    <submittedName>
        <fullName evidence="1">Uncharacterized protein</fullName>
    </submittedName>
</protein>
<dbReference type="EMBL" id="CP038488">
    <property type="protein sequence ID" value="QFZ29270.1"/>
    <property type="molecule type" value="Genomic_DNA"/>
</dbReference>
<name>A0ACD0WPQ3_CLALS</name>
<reference evidence="2" key="1">
    <citation type="journal article" date="2019" name="MBio">
        <title>Comparative genomics for the elucidation of multidrug resistance (MDR) in Candida lusitaniae.</title>
        <authorList>
            <person name="Kannan A."/>
            <person name="Asner S.A."/>
            <person name="Trachsel E."/>
            <person name="Kelly S."/>
            <person name="Parker J."/>
            <person name="Sanglard D."/>
        </authorList>
    </citation>
    <scope>NUCLEOTIDE SEQUENCE [LARGE SCALE GENOMIC DNA]</scope>
    <source>
        <strain evidence="2">P1</strain>
    </source>
</reference>
<organism evidence="1 2">
    <name type="scientific">Clavispora lusitaniae</name>
    <name type="common">Candida lusitaniae</name>
    <dbReference type="NCBI Taxonomy" id="36911"/>
    <lineage>
        <taxon>Eukaryota</taxon>
        <taxon>Fungi</taxon>
        <taxon>Dikarya</taxon>
        <taxon>Ascomycota</taxon>
        <taxon>Saccharomycotina</taxon>
        <taxon>Pichiomycetes</taxon>
        <taxon>Metschnikowiaceae</taxon>
        <taxon>Clavispora</taxon>
    </lineage>
</organism>
<evidence type="ECO:0000313" key="1">
    <source>
        <dbReference type="EMBL" id="QFZ29270.1"/>
    </source>
</evidence>
<keyword evidence="2" id="KW-1185">Reference proteome</keyword>
<dbReference type="Proteomes" id="UP000326582">
    <property type="component" value="Chromosome 5"/>
</dbReference>
<sequence length="220" mass="25195">MIHARSRGFSLARAAQIRFRSKYAFYDLVLETPTHPREPIEASLMKEDEKKQLKKESGATFEGAYSLDNMTAEEKIARVFGGRIRGDRRESSSRMNVGKPRVIAGVQVPAKPVEPDNCCMSGCINCVWEMYNDDVKDWNTKRKKAAAEMVKRGGIWPADFHPPVRYLKKENLPQSVRQSAEARRPADEEWGNVPVSIRVFAEMERKKKLQKQKREQNATP</sequence>
<proteinExistence type="predicted"/>
<gene>
    <name evidence="1" type="ORF">EJF14_50502</name>
</gene>
<evidence type="ECO:0000313" key="2">
    <source>
        <dbReference type="Proteomes" id="UP000326582"/>
    </source>
</evidence>